<name>A0ABS2HMF3_9VIBR</name>
<dbReference type="InterPro" id="IPR023374">
    <property type="entry name" value="AttH-like_dom_sf"/>
</dbReference>
<keyword evidence="3" id="KW-1185">Reference proteome</keyword>
<dbReference type="SUPFAM" id="SSF159245">
    <property type="entry name" value="AttH-like"/>
    <property type="match status" value="1"/>
</dbReference>
<dbReference type="Pfam" id="PF07143">
    <property type="entry name" value="CrtC"/>
    <property type="match status" value="1"/>
</dbReference>
<dbReference type="PANTHER" id="PTHR38591">
    <property type="entry name" value="HYDROLASE"/>
    <property type="match status" value="1"/>
</dbReference>
<protein>
    <submittedName>
        <fullName evidence="2">Carotenoid 1,2-hydratase</fullName>
    </submittedName>
</protein>
<dbReference type="Proteomes" id="UP000809621">
    <property type="component" value="Unassembled WGS sequence"/>
</dbReference>
<reference evidence="2 3" key="1">
    <citation type="submission" date="2021-02" db="EMBL/GenBank/DDBJ databases">
        <authorList>
            <person name="Park J.-S."/>
        </authorList>
    </citation>
    <scope>NUCLEOTIDE SEQUENCE [LARGE SCALE GENOMIC DNA]</scope>
    <source>
        <strain evidence="2 3">188UL20-2</strain>
    </source>
</reference>
<proteinExistence type="predicted"/>
<dbReference type="InterPro" id="IPR010791">
    <property type="entry name" value="AttH_dom"/>
</dbReference>
<organism evidence="2 3">
    <name type="scientific">Vibrio ulleungensis</name>
    <dbReference type="NCBI Taxonomy" id="2807619"/>
    <lineage>
        <taxon>Bacteria</taxon>
        <taxon>Pseudomonadati</taxon>
        <taxon>Pseudomonadota</taxon>
        <taxon>Gammaproteobacteria</taxon>
        <taxon>Vibrionales</taxon>
        <taxon>Vibrionaceae</taxon>
        <taxon>Vibrio</taxon>
    </lineage>
</organism>
<dbReference type="Gene3D" id="2.40.370.10">
    <property type="entry name" value="AttH-like domain"/>
    <property type="match status" value="2"/>
</dbReference>
<gene>
    <name evidence="2" type="ORF">JQC93_11540</name>
</gene>
<evidence type="ECO:0000313" key="2">
    <source>
        <dbReference type="EMBL" id="MBM7037036.1"/>
    </source>
</evidence>
<accession>A0ABS2HMF3</accession>
<evidence type="ECO:0000313" key="3">
    <source>
        <dbReference type="Proteomes" id="UP000809621"/>
    </source>
</evidence>
<evidence type="ECO:0000259" key="1">
    <source>
        <dbReference type="Pfam" id="PF07143"/>
    </source>
</evidence>
<sequence length="342" mass="38731">MMSNPVQAYAKVTPEREFSFPADHQSHDDFRHEWWYLTANLVGESGREYGVQWTQFRFATFADAADPLRTENQSDIGWNSRHVYMAHSALTTRDAHYAAEKWSRSHSQLAGVDREPIAVYLDDWRWQSSSEKLFPATLSVTHKRDGVQPKNENFSFSLSLQSVAPFQLQGDRGYSVKSADGAVASYYYSQPYIDVEGEVIVDGVADKVSGKGWLDREWSSQILLDSQQGWDWFALRLSNDLTLVLFQLRPTEDGELFKSARLMDAQGNGFAINGEEIVLAPTDQTNQQPTQWQVSIPKYDINLMVTALNPNAAMTLSIPYWEGPVRFTGSHSGKGYLEMTGY</sequence>
<feature type="domain" description="AttH" evidence="1">
    <location>
        <begin position="32"/>
        <end position="220"/>
    </location>
</feature>
<dbReference type="PANTHER" id="PTHR38591:SF1">
    <property type="entry name" value="BLL1000 PROTEIN"/>
    <property type="match status" value="1"/>
</dbReference>
<dbReference type="Pfam" id="PF17186">
    <property type="entry name" value="Lipocalin_9"/>
    <property type="match status" value="1"/>
</dbReference>
<comment type="caution">
    <text evidence="2">The sequence shown here is derived from an EMBL/GenBank/DDBJ whole genome shotgun (WGS) entry which is preliminary data.</text>
</comment>
<dbReference type="EMBL" id="JAFEUM010000004">
    <property type="protein sequence ID" value="MBM7037036.1"/>
    <property type="molecule type" value="Genomic_DNA"/>
</dbReference>